<evidence type="ECO:0000313" key="1">
    <source>
        <dbReference type="EMBL" id="PSS25117.1"/>
    </source>
</evidence>
<evidence type="ECO:0000313" key="2">
    <source>
        <dbReference type="Proteomes" id="UP000241818"/>
    </source>
</evidence>
<dbReference type="GeneID" id="36572249"/>
<proteinExistence type="predicted"/>
<keyword evidence="2" id="KW-1185">Reference proteome</keyword>
<accession>A0A2T3B9W4</accession>
<dbReference type="EMBL" id="KZ679007">
    <property type="protein sequence ID" value="PSS25117.1"/>
    <property type="molecule type" value="Genomic_DNA"/>
</dbReference>
<organism evidence="1 2">
    <name type="scientific">Amorphotheca resinae ATCC 22711</name>
    <dbReference type="NCBI Taxonomy" id="857342"/>
    <lineage>
        <taxon>Eukaryota</taxon>
        <taxon>Fungi</taxon>
        <taxon>Dikarya</taxon>
        <taxon>Ascomycota</taxon>
        <taxon>Pezizomycotina</taxon>
        <taxon>Leotiomycetes</taxon>
        <taxon>Helotiales</taxon>
        <taxon>Amorphothecaceae</taxon>
        <taxon>Amorphotheca</taxon>
    </lineage>
</organism>
<dbReference type="STRING" id="857342.A0A2T3B9W4"/>
<dbReference type="RefSeq" id="XP_024723716.1">
    <property type="nucleotide sequence ID" value="XM_024864168.1"/>
</dbReference>
<dbReference type="AlphaFoldDB" id="A0A2T3B9W4"/>
<dbReference type="Proteomes" id="UP000241818">
    <property type="component" value="Unassembled WGS sequence"/>
</dbReference>
<gene>
    <name evidence="1" type="ORF">M430DRAFT_198564</name>
</gene>
<reference evidence="1 2" key="1">
    <citation type="journal article" date="2018" name="New Phytol.">
        <title>Comparative genomics and transcriptomics depict ericoid mycorrhizal fungi as versatile saprotrophs and plant mutualists.</title>
        <authorList>
            <person name="Martino E."/>
            <person name="Morin E."/>
            <person name="Grelet G.A."/>
            <person name="Kuo A."/>
            <person name="Kohler A."/>
            <person name="Daghino S."/>
            <person name="Barry K.W."/>
            <person name="Cichocki N."/>
            <person name="Clum A."/>
            <person name="Dockter R.B."/>
            <person name="Hainaut M."/>
            <person name="Kuo R.C."/>
            <person name="LaButti K."/>
            <person name="Lindahl B.D."/>
            <person name="Lindquist E.A."/>
            <person name="Lipzen A."/>
            <person name="Khouja H.R."/>
            <person name="Magnuson J."/>
            <person name="Murat C."/>
            <person name="Ohm R.A."/>
            <person name="Singer S.W."/>
            <person name="Spatafora J.W."/>
            <person name="Wang M."/>
            <person name="Veneault-Fourrey C."/>
            <person name="Henrissat B."/>
            <person name="Grigoriev I.V."/>
            <person name="Martin F.M."/>
            <person name="Perotto S."/>
        </authorList>
    </citation>
    <scope>NUCLEOTIDE SEQUENCE [LARGE SCALE GENOMIC DNA]</scope>
    <source>
        <strain evidence="1 2">ATCC 22711</strain>
    </source>
</reference>
<sequence>MDFTEFDEKKFSDVVSGSWDEDTAAFVKLLKQASLDVYKELLAAVSMEPLVLSTKNNFSIPSSMPAEVLAAIKAITIKFA</sequence>
<dbReference type="InParanoid" id="A0A2T3B9W4"/>
<name>A0A2T3B9W4_AMORE</name>
<protein>
    <submittedName>
        <fullName evidence="1">Uncharacterized protein</fullName>
    </submittedName>
</protein>